<name>A0ABD1WD75_9LAMI</name>
<keyword evidence="2" id="KW-1185">Reference proteome</keyword>
<proteinExistence type="predicted"/>
<dbReference type="EMBL" id="JBFOLJ010000003">
    <property type="protein sequence ID" value="KAL2547517.1"/>
    <property type="molecule type" value="Genomic_DNA"/>
</dbReference>
<sequence length="100" mass="11813">MDVAWKFGKLEKTLHQGGNVETLVPMSGKFKPWKVEILRLNYLKNFRFLESFVSEKKFPHLLYFERINCNCIADGLYDKNIKWRLDDGWETLTGTLPCQL</sequence>
<evidence type="ECO:0000313" key="2">
    <source>
        <dbReference type="Proteomes" id="UP001604277"/>
    </source>
</evidence>
<dbReference type="Proteomes" id="UP001604277">
    <property type="component" value="Unassembled WGS sequence"/>
</dbReference>
<organism evidence="1 2">
    <name type="scientific">Forsythia ovata</name>
    <dbReference type="NCBI Taxonomy" id="205694"/>
    <lineage>
        <taxon>Eukaryota</taxon>
        <taxon>Viridiplantae</taxon>
        <taxon>Streptophyta</taxon>
        <taxon>Embryophyta</taxon>
        <taxon>Tracheophyta</taxon>
        <taxon>Spermatophyta</taxon>
        <taxon>Magnoliopsida</taxon>
        <taxon>eudicotyledons</taxon>
        <taxon>Gunneridae</taxon>
        <taxon>Pentapetalae</taxon>
        <taxon>asterids</taxon>
        <taxon>lamiids</taxon>
        <taxon>Lamiales</taxon>
        <taxon>Oleaceae</taxon>
        <taxon>Forsythieae</taxon>
        <taxon>Forsythia</taxon>
    </lineage>
</organism>
<dbReference type="AlphaFoldDB" id="A0ABD1WD75"/>
<comment type="caution">
    <text evidence="1">The sequence shown here is derived from an EMBL/GenBank/DDBJ whole genome shotgun (WGS) entry which is preliminary data.</text>
</comment>
<evidence type="ECO:0000313" key="1">
    <source>
        <dbReference type="EMBL" id="KAL2547517.1"/>
    </source>
</evidence>
<reference evidence="2" key="1">
    <citation type="submission" date="2024-07" db="EMBL/GenBank/DDBJ databases">
        <title>Two chromosome-level genome assemblies of Korean endemic species Abeliophyllum distichum and Forsythia ovata (Oleaceae).</title>
        <authorList>
            <person name="Jang H."/>
        </authorList>
    </citation>
    <scope>NUCLEOTIDE SEQUENCE [LARGE SCALE GENOMIC DNA]</scope>
</reference>
<gene>
    <name evidence="1" type="ORF">Fot_09047</name>
</gene>
<accession>A0ABD1WD75</accession>
<protein>
    <submittedName>
        <fullName evidence="1">Uncharacterized protein</fullName>
    </submittedName>
</protein>